<feature type="binding site" evidence="7">
    <location>
        <position position="16"/>
    </location>
    <ligand>
        <name>Mg(2+)</name>
        <dbReference type="ChEBI" id="CHEBI:18420"/>
    </ligand>
</feature>
<evidence type="ECO:0000313" key="10">
    <source>
        <dbReference type="EMBL" id="PEG32406.1"/>
    </source>
</evidence>
<organism evidence="10 12">
    <name type="scientific">Clostridium neonatale</name>
    <dbReference type="NCBI Taxonomy" id="137838"/>
    <lineage>
        <taxon>Bacteria</taxon>
        <taxon>Bacillati</taxon>
        <taxon>Bacillota</taxon>
        <taxon>Clostridia</taxon>
        <taxon>Eubacteriales</taxon>
        <taxon>Clostridiaceae</taxon>
        <taxon>Clostridium</taxon>
    </lineage>
</organism>
<evidence type="ECO:0000313" key="11">
    <source>
        <dbReference type="EMBL" id="VCT85794.1"/>
    </source>
</evidence>
<feature type="binding site" evidence="7">
    <location>
        <position position="79"/>
    </location>
    <ligand>
        <name>substrate</name>
    </ligand>
</feature>
<dbReference type="OrthoDB" id="9800332at2"/>
<accession>A0A2A7ML41</accession>
<dbReference type="PANTHER" id="PTHR21087">
    <property type="entry name" value="SHIKIMATE KINASE"/>
    <property type="match status" value="1"/>
</dbReference>
<name>A0A2A7ML41_9CLOT</name>
<sequence length="165" mass="19181">MWKNIVLIGMPGCGKTTLGKILNKELSMEFYDMDNYIERKTDKKISELFEKGENYFRDIESLACEELSKNKNVIISTGGGVIKRKENIDFLKENGIVIFIDRSVDDIIGDVDISKRPLLKEGKEKVLKLYEERYLLYKNYADEIVVNNKNIEDTKNKIIDIYNNL</sequence>
<comment type="similarity">
    <text evidence="7">Belongs to the shikimate kinase family.</text>
</comment>
<evidence type="ECO:0000256" key="7">
    <source>
        <dbReference type="HAMAP-Rule" id="MF_00109"/>
    </source>
</evidence>
<dbReference type="SUPFAM" id="SSF52540">
    <property type="entry name" value="P-loop containing nucleoside triphosphate hydrolases"/>
    <property type="match status" value="1"/>
</dbReference>
<dbReference type="UniPathway" id="UPA00053">
    <property type="reaction ID" value="UER00088"/>
</dbReference>
<dbReference type="EMBL" id="CAKJVE010000004">
    <property type="protein sequence ID" value="CAG9704797.1"/>
    <property type="molecule type" value="Genomic_DNA"/>
</dbReference>
<evidence type="ECO:0000313" key="13">
    <source>
        <dbReference type="Proteomes" id="UP000431451"/>
    </source>
</evidence>
<dbReference type="GO" id="GO:0005524">
    <property type="term" value="F:ATP binding"/>
    <property type="evidence" value="ECO:0007669"/>
    <property type="project" value="UniProtKB-UniRule"/>
</dbReference>
<dbReference type="Pfam" id="PF01202">
    <property type="entry name" value="SKI"/>
    <property type="match status" value="1"/>
</dbReference>
<dbReference type="GO" id="GO:0004765">
    <property type="term" value="F:shikimate kinase activity"/>
    <property type="evidence" value="ECO:0007669"/>
    <property type="project" value="UniProtKB-UniRule"/>
</dbReference>
<dbReference type="STRING" id="137838.GCA_001458595_03922"/>
<keyword evidence="3 7" id="KW-0547">Nucleotide-binding</keyword>
<dbReference type="Gene3D" id="3.40.50.300">
    <property type="entry name" value="P-loop containing nucleotide triphosphate hydrolases"/>
    <property type="match status" value="1"/>
</dbReference>
<dbReference type="EMBL" id="PDCJ01000001">
    <property type="protein sequence ID" value="PEG32406.1"/>
    <property type="molecule type" value="Genomic_DNA"/>
</dbReference>
<dbReference type="GO" id="GO:0000287">
    <property type="term" value="F:magnesium ion binding"/>
    <property type="evidence" value="ECO:0007669"/>
    <property type="project" value="UniProtKB-UniRule"/>
</dbReference>
<dbReference type="Proteomes" id="UP000789738">
    <property type="component" value="Unassembled WGS sequence"/>
</dbReference>
<evidence type="ECO:0000256" key="2">
    <source>
        <dbReference type="ARBA" id="ARBA00022679"/>
    </source>
</evidence>
<keyword evidence="4 7" id="KW-0418">Kinase</keyword>
<evidence type="ECO:0000256" key="6">
    <source>
        <dbReference type="ARBA" id="ARBA00023141"/>
    </source>
</evidence>
<keyword evidence="7" id="KW-0963">Cytoplasm</keyword>
<dbReference type="GO" id="GO:0009423">
    <property type="term" value="P:chorismate biosynthetic process"/>
    <property type="evidence" value="ECO:0007669"/>
    <property type="project" value="UniProtKB-UniRule"/>
</dbReference>
<comment type="function">
    <text evidence="7">Catalyzes the specific phosphorylation of the 3-hydroxyl group of shikimic acid using ATP as a cosubstrate.</text>
</comment>
<feature type="binding site" evidence="7">
    <location>
        <position position="133"/>
    </location>
    <ligand>
        <name>substrate</name>
    </ligand>
</feature>
<dbReference type="CDD" id="cd00464">
    <property type="entry name" value="SK"/>
    <property type="match status" value="1"/>
</dbReference>
<dbReference type="EMBL" id="UWJD01000002">
    <property type="protein sequence ID" value="VCT85794.1"/>
    <property type="molecule type" value="Genomic_DNA"/>
</dbReference>
<dbReference type="GO" id="GO:0009073">
    <property type="term" value="P:aromatic amino acid family biosynthetic process"/>
    <property type="evidence" value="ECO:0007669"/>
    <property type="project" value="UniProtKB-KW"/>
</dbReference>
<comment type="catalytic activity">
    <reaction evidence="7">
        <text>shikimate + ATP = 3-phosphoshikimate + ADP + H(+)</text>
        <dbReference type="Rhea" id="RHEA:13121"/>
        <dbReference type="ChEBI" id="CHEBI:15378"/>
        <dbReference type="ChEBI" id="CHEBI:30616"/>
        <dbReference type="ChEBI" id="CHEBI:36208"/>
        <dbReference type="ChEBI" id="CHEBI:145989"/>
        <dbReference type="ChEBI" id="CHEBI:456216"/>
        <dbReference type="EC" id="2.7.1.71"/>
    </reaction>
</comment>
<evidence type="ECO:0000256" key="1">
    <source>
        <dbReference type="ARBA" id="ARBA00022605"/>
    </source>
</evidence>
<evidence type="ECO:0000256" key="4">
    <source>
        <dbReference type="ARBA" id="ARBA00022777"/>
    </source>
</evidence>
<dbReference type="PANTHER" id="PTHR21087:SF16">
    <property type="entry name" value="SHIKIMATE KINASE 1, CHLOROPLASTIC"/>
    <property type="match status" value="1"/>
</dbReference>
<protein>
    <recommendedName>
        <fullName evidence="7">Shikimate kinase</fullName>
        <shortName evidence="7">SK</shortName>
        <ecNumber evidence="7">2.7.1.71</ecNumber>
    </recommendedName>
</protein>
<keyword evidence="12" id="KW-1185">Reference proteome</keyword>
<evidence type="ECO:0000313" key="9">
    <source>
        <dbReference type="EMBL" id="CAI3593897.1"/>
    </source>
</evidence>
<reference evidence="8" key="3">
    <citation type="submission" date="2021-10" db="EMBL/GenBank/DDBJ databases">
        <authorList>
            <person name="Mesa V."/>
        </authorList>
    </citation>
    <scope>NUCLEOTIDE SEQUENCE</scope>
    <source>
        <strain evidence="8">CC3_PB</strain>
    </source>
</reference>
<dbReference type="InterPro" id="IPR031322">
    <property type="entry name" value="Shikimate/glucono_kinase"/>
</dbReference>
<dbReference type="Proteomes" id="UP000220840">
    <property type="component" value="Unassembled WGS sequence"/>
</dbReference>
<dbReference type="Proteomes" id="UP001189143">
    <property type="component" value="Unassembled WGS sequence"/>
</dbReference>
<evidence type="ECO:0000256" key="5">
    <source>
        <dbReference type="ARBA" id="ARBA00022840"/>
    </source>
</evidence>
<dbReference type="InterPro" id="IPR000623">
    <property type="entry name" value="Shikimate_kinase/TSH1"/>
</dbReference>
<dbReference type="EC" id="2.7.1.71" evidence="7"/>
<keyword evidence="6 7" id="KW-0057">Aromatic amino acid biosynthesis</keyword>
<evidence type="ECO:0000313" key="8">
    <source>
        <dbReference type="EMBL" id="CAG9704797.1"/>
    </source>
</evidence>
<keyword evidence="7" id="KW-0460">Magnesium</keyword>
<keyword evidence="7" id="KW-0479">Metal-binding</keyword>
<feature type="binding site" evidence="7">
    <location>
        <begin position="12"/>
        <end position="17"/>
    </location>
    <ligand>
        <name>ATP</name>
        <dbReference type="ChEBI" id="CHEBI:30616"/>
    </ligand>
</feature>
<dbReference type="AlphaFoldDB" id="A0A2A7ML41"/>
<dbReference type="GO" id="GO:0008652">
    <property type="term" value="P:amino acid biosynthetic process"/>
    <property type="evidence" value="ECO:0007669"/>
    <property type="project" value="UniProtKB-KW"/>
</dbReference>
<dbReference type="Proteomes" id="UP000431451">
    <property type="component" value="Unassembled WGS sequence"/>
</dbReference>
<feature type="binding site" evidence="7">
    <location>
        <position position="57"/>
    </location>
    <ligand>
        <name>substrate</name>
    </ligand>
</feature>
<comment type="pathway">
    <text evidence="7">Metabolic intermediate biosynthesis; chorismate biosynthesis; chorismate from D-erythrose 4-phosphate and phosphoenolpyruvate: step 5/7.</text>
</comment>
<feature type="binding site" evidence="7">
    <location>
        <position position="116"/>
    </location>
    <ligand>
        <name>ATP</name>
        <dbReference type="ChEBI" id="CHEBI:30616"/>
    </ligand>
</feature>
<feature type="binding site" evidence="7">
    <location>
        <position position="34"/>
    </location>
    <ligand>
        <name>substrate</name>
    </ligand>
</feature>
<evidence type="ECO:0000313" key="12">
    <source>
        <dbReference type="Proteomes" id="UP000220840"/>
    </source>
</evidence>
<dbReference type="HAMAP" id="MF_00109">
    <property type="entry name" value="Shikimate_kinase"/>
    <property type="match status" value="1"/>
</dbReference>
<dbReference type="PRINTS" id="PR01100">
    <property type="entry name" value="SHIKIMTKNASE"/>
</dbReference>
<evidence type="ECO:0000256" key="3">
    <source>
        <dbReference type="ARBA" id="ARBA00022741"/>
    </source>
</evidence>
<keyword evidence="1 7" id="KW-0028">Amino-acid biosynthesis</keyword>
<comment type="cofactor">
    <cofactor evidence="7">
        <name>Mg(2+)</name>
        <dbReference type="ChEBI" id="CHEBI:18420"/>
    </cofactor>
    <text evidence="7">Binds 1 Mg(2+) ion per subunit.</text>
</comment>
<comment type="caution">
    <text evidence="7">Lacks conserved residue(s) required for the propagation of feature annotation.</text>
</comment>
<comment type="subunit">
    <text evidence="7">Monomer.</text>
</comment>
<reference evidence="11 13" key="2">
    <citation type="submission" date="2018-06" db="EMBL/GenBank/DDBJ databases">
        <authorList>
            <consortium name="IHU Genomes"/>
        </authorList>
    </citation>
    <scope>NUCLEOTIDE SEQUENCE [LARGE SCALE GENOMIC DNA]</scope>
    <source>
        <strain evidence="11 13">NEC25</strain>
    </source>
</reference>
<reference evidence="10 12" key="1">
    <citation type="submission" date="2017-10" db="EMBL/GenBank/DDBJ databases">
        <title>Effective Description of Clostridium neonatale sp. nov. linked to necrotizing enterocolitis in neonates and a clarification of species assignable to the genus Clostridium (Prazmowski 1880) emend. Lawson and Rainey 2016.</title>
        <authorList>
            <person name="Bernard K."/>
            <person name="Burdz T."/>
            <person name="Wiebe D."/>
            <person name="Balcewich B."/>
            <person name="Alfa M."/>
            <person name="Bernier A.-M."/>
        </authorList>
    </citation>
    <scope>NUCLEOTIDE SEQUENCE [LARGE SCALE GENOMIC DNA]</scope>
    <source>
        <strain evidence="10 12">LCDC99A005</strain>
    </source>
</reference>
<gene>
    <name evidence="7 8" type="primary">aroK</name>
    <name evidence="9" type="ORF">CNEO2_20046</name>
    <name evidence="8" type="ORF">CNEO_41475</name>
    <name evidence="11" type="ORF">CNEONATNEC25_03397</name>
    <name evidence="10" type="ORF">CQ394_12155</name>
</gene>
<keyword evidence="2 7" id="KW-0808">Transferase</keyword>
<keyword evidence="5 7" id="KW-0067">ATP-binding</keyword>
<proteinExistence type="inferred from homology"/>
<reference evidence="9" key="4">
    <citation type="submission" date="2022-10" db="EMBL/GenBank/DDBJ databases">
        <authorList>
            <person name="Aires J."/>
            <person name="Mesa V."/>
        </authorList>
    </citation>
    <scope>NUCLEOTIDE SEQUENCE</scope>
    <source>
        <strain evidence="9">Clostridium neonatale JD116</strain>
    </source>
</reference>
<dbReference type="RefSeq" id="WP_058296549.1">
    <property type="nucleotide sequence ID" value="NZ_CAKJVE010000004.1"/>
</dbReference>
<dbReference type="GO" id="GO:0005829">
    <property type="term" value="C:cytosol"/>
    <property type="evidence" value="ECO:0007669"/>
    <property type="project" value="TreeGrafter"/>
</dbReference>
<dbReference type="EMBL" id="CAMTCP010000222">
    <property type="protein sequence ID" value="CAI3593897.1"/>
    <property type="molecule type" value="Genomic_DNA"/>
</dbReference>
<comment type="subcellular location">
    <subcellularLocation>
        <location evidence="7">Cytoplasm</location>
    </subcellularLocation>
</comment>
<dbReference type="InterPro" id="IPR027417">
    <property type="entry name" value="P-loop_NTPase"/>
</dbReference>